<dbReference type="EMBL" id="CAAALY010097827">
    <property type="protein sequence ID" value="VEL28789.1"/>
    <property type="molecule type" value="Genomic_DNA"/>
</dbReference>
<protein>
    <submittedName>
        <fullName evidence="1">Uncharacterized protein</fullName>
    </submittedName>
</protein>
<sequence length="230" mass="24190">MVFGSVERGLLDRFVSSTRSPFGGLRTRRHSLLLALALALAFSLSLSLSLALVSASALASTYAAFASAALVPSPKPDQQNDRPTPFRPLLTPLRLPSSNALVSPSIHCSALHSTPFTSKLAATSIHADTHTHGALTWPSFNRPLSTSTQLAIDSPACPASSSPSHRASLTPSAPISRLAVAHVQMDTAKGLLALSRRQEDGARVAGPTCYCRRSATRAPAPHPPSPHLHC</sequence>
<name>A0A3S5CQT8_9PLAT</name>
<keyword evidence="2" id="KW-1185">Reference proteome</keyword>
<comment type="caution">
    <text evidence="1">The sequence shown here is derived from an EMBL/GenBank/DDBJ whole genome shotgun (WGS) entry which is preliminary data.</text>
</comment>
<organism evidence="1 2">
    <name type="scientific">Protopolystoma xenopodis</name>
    <dbReference type="NCBI Taxonomy" id="117903"/>
    <lineage>
        <taxon>Eukaryota</taxon>
        <taxon>Metazoa</taxon>
        <taxon>Spiralia</taxon>
        <taxon>Lophotrochozoa</taxon>
        <taxon>Platyhelminthes</taxon>
        <taxon>Monogenea</taxon>
        <taxon>Polyopisthocotylea</taxon>
        <taxon>Polystomatidea</taxon>
        <taxon>Polystomatidae</taxon>
        <taxon>Protopolystoma</taxon>
    </lineage>
</organism>
<proteinExistence type="predicted"/>
<gene>
    <name evidence="1" type="ORF">PXEA_LOCUS22229</name>
</gene>
<evidence type="ECO:0000313" key="1">
    <source>
        <dbReference type="EMBL" id="VEL28789.1"/>
    </source>
</evidence>
<reference evidence="1" key="1">
    <citation type="submission" date="2018-11" db="EMBL/GenBank/DDBJ databases">
        <authorList>
            <consortium name="Pathogen Informatics"/>
        </authorList>
    </citation>
    <scope>NUCLEOTIDE SEQUENCE</scope>
</reference>
<dbReference type="AlphaFoldDB" id="A0A3S5CQT8"/>
<dbReference type="Proteomes" id="UP000784294">
    <property type="component" value="Unassembled WGS sequence"/>
</dbReference>
<accession>A0A3S5CQT8</accession>
<evidence type="ECO:0000313" key="2">
    <source>
        <dbReference type="Proteomes" id="UP000784294"/>
    </source>
</evidence>